<dbReference type="AlphaFoldDB" id="A0A834PGA7"/>
<keyword evidence="2" id="KW-1185">Reference proteome</keyword>
<dbReference type="EMBL" id="JACSDY010000001">
    <property type="protein sequence ID" value="KAF7438656.1"/>
    <property type="molecule type" value="Genomic_DNA"/>
</dbReference>
<proteinExistence type="predicted"/>
<dbReference type="Proteomes" id="UP000600918">
    <property type="component" value="Unassembled WGS sequence"/>
</dbReference>
<protein>
    <submittedName>
        <fullName evidence="1">Uncharacterized protein</fullName>
    </submittedName>
</protein>
<evidence type="ECO:0000313" key="2">
    <source>
        <dbReference type="Proteomes" id="UP000600918"/>
    </source>
</evidence>
<comment type="caution">
    <text evidence="1">The sequence shown here is derived from an EMBL/GenBank/DDBJ whole genome shotgun (WGS) entry which is preliminary data.</text>
</comment>
<sequence length="217" mass="25017">MRLREDVSAVRRLWKDLEVVVKEAKEGGGTWWSRENFDAGISTLDIYECLHEMMNRIFGISDICTINDNKYPQYDDNVTSCDRNAEIIYVEFRHRSLCKIQAAESKMQWEVSRRAQRVGETCYEADSTDRKPRPSSFRSFAVSQVSVTDTGAVAAAGVRERTFICIGKDDDVRNRSSYECPNEQERTSRNPPNLGKWVKICGCMRAHLETICKRVRE</sequence>
<gene>
    <name evidence="1" type="ORF">H0235_001047</name>
</gene>
<accession>A0A834PGA7</accession>
<reference evidence="1" key="1">
    <citation type="journal article" date="2020" name="G3 (Bethesda)">
        <title>High-Quality Assemblies for Three Invasive Social Wasps from the &lt;i&gt;Vespula&lt;/i&gt; Genus.</title>
        <authorList>
            <person name="Harrop T.W.R."/>
            <person name="Guhlin J."/>
            <person name="McLaughlin G.M."/>
            <person name="Permina E."/>
            <person name="Stockwell P."/>
            <person name="Gilligan J."/>
            <person name="Le Lec M.F."/>
            <person name="Gruber M.A.M."/>
            <person name="Quinn O."/>
            <person name="Lovegrove M."/>
            <person name="Duncan E.J."/>
            <person name="Remnant E.J."/>
            <person name="Van Eeckhoven J."/>
            <person name="Graham B."/>
            <person name="Knapp R.A."/>
            <person name="Langford K.W."/>
            <person name="Kronenberg Z."/>
            <person name="Press M.O."/>
            <person name="Eacker S.M."/>
            <person name="Wilson-Rankin E.E."/>
            <person name="Purcell J."/>
            <person name="Lester P.J."/>
            <person name="Dearden P.K."/>
        </authorList>
    </citation>
    <scope>NUCLEOTIDE SEQUENCE</scope>
    <source>
        <strain evidence="1">Volc-1</strain>
    </source>
</reference>
<name>A0A834PGA7_VESPE</name>
<evidence type="ECO:0000313" key="1">
    <source>
        <dbReference type="EMBL" id="KAF7438656.1"/>
    </source>
</evidence>
<organism evidence="1 2">
    <name type="scientific">Vespula pensylvanica</name>
    <name type="common">Western yellow jacket</name>
    <name type="synonym">Wasp</name>
    <dbReference type="NCBI Taxonomy" id="30213"/>
    <lineage>
        <taxon>Eukaryota</taxon>
        <taxon>Metazoa</taxon>
        <taxon>Ecdysozoa</taxon>
        <taxon>Arthropoda</taxon>
        <taxon>Hexapoda</taxon>
        <taxon>Insecta</taxon>
        <taxon>Pterygota</taxon>
        <taxon>Neoptera</taxon>
        <taxon>Endopterygota</taxon>
        <taxon>Hymenoptera</taxon>
        <taxon>Apocrita</taxon>
        <taxon>Aculeata</taxon>
        <taxon>Vespoidea</taxon>
        <taxon>Vespidae</taxon>
        <taxon>Vespinae</taxon>
        <taxon>Vespula</taxon>
    </lineage>
</organism>